<reference evidence="1" key="1">
    <citation type="submission" date="2022-04" db="EMBL/GenBank/DDBJ databases">
        <title>Genome of the entomopathogenic fungus Entomophthora muscae.</title>
        <authorList>
            <person name="Elya C."/>
            <person name="Lovett B.R."/>
            <person name="Lee E."/>
            <person name="Macias A.M."/>
            <person name="Hajek A.E."/>
            <person name="De Bivort B.L."/>
            <person name="Kasson M.T."/>
            <person name="De Fine Licht H.H."/>
            <person name="Stajich J.E."/>
        </authorList>
    </citation>
    <scope>NUCLEOTIDE SEQUENCE</scope>
    <source>
        <strain evidence="1">Berkeley</strain>
    </source>
</reference>
<organism evidence="1 2">
    <name type="scientific">Entomophthora muscae</name>
    <dbReference type="NCBI Taxonomy" id="34485"/>
    <lineage>
        <taxon>Eukaryota</taxon>
        <taxon>Fungi</taxon>
        <taxon>Fungi incertae sedis</taxon>
        <taxon>Zoopagomycota</taxon>
        <taxon>Entomophthoromycotina</taxon>
        <taxon>Entomophthoromycetes</taxon>
        <taxon>Entomophthorales</taxon>
        <taxon>Entomophthoraceae</taxon>
        <taxon>Entomophthora</taxon>
    </lineage>
</organism>
<evidence type="ECO:0000313" key="2">
    <source>
        <dbReference type="Proteomes" id="UP001165960"/>
    </source>
</evidence>
<dbReference type="EMBL" id="QTSX02001422">
    <property type="protein sequence ID" value="KAJ9082821.1"/>
    <property type="molecule type" value="Genomic_DNA"/>
</dbReference>
<gene>
    <name evidence="1" type="ORF">DSO57_1000806</name>
</gene>
<protein>
    <submittedName>
        <fullName evidence="1">Uncharacterized protein</fullName>
    </submittedName>
</protein>
<accession>A0ACC2U7W3</accession>
<keyword evidence="2" id="KW-1185">Reference proteome</keyword>
<sequence length="268" mass="29529">MVLDFKTGEQARINQLVQGELEQYWGSWGNWGGKLGRGSFDLNLKRLFLKIETLAPAAPSQTARERLLLQFGPKKKPIRLLTSFEFEAKASSKAPSTVVTSDWLQETILCSGKGDYPVSERTQVQSPYWNKRWHPGLNKGPGRNSKLGEEFLGPRRRIEKASLTELSVQDAENFPEVPTPDTGGLLGEIHKFLHESYSKLPQSPGGGTELEEAPNSQIDKQKDLKSSHPEAASGKPPVPSATLLSETPDANPPKPRKPNQEVNPGSVV</sequence>
<dbReference type="Proteomes" id="UP001165960">
    <property type="component" value="Unassembled WGS sequence"/>
</dbReference>
<proteinExistence type="predicted"/>
<evidence type="ECO:0000313" key="1">
    <source>
        <dbReference type="EMBL" id="KAJ9082821.1"/>
    </source>
</evidence>
<comment type="caution">
    <text evidence="1">The sequence shown here is derived from an EMBL/GenBank/DDBJ whole genome shotgun (WGS) entry which is preliminary data.</text>
</comment>
<name>A0ACC2U7W3_9FUNG</name>